<dbReference type="Pfam" id="PF13516">
    <property type="entry name" value="LRR_6"/>
    <property type="match status" value="3"/>
</dbReference>
<evidence type="ECO:0000313" key="3">
    <source>
        <dbReference type="EMBL" id="CAF3507743.1"/>
    </source>
</evidence>
<feature type="region of interest" description="Disordered" evidence="2">
    <location>
        <begin position="702"/>
        <end position="729"/>
    </location>
</feature>
<dbReference type="SUPFAM" id="SSF52047">
    <property type="entry name" value="RNI-like"/>
    <property type="match status" value="1"/>
</dbReference>
<dbReference type="InterPro" id="IPR052201">
    <property type="entry name" value="LRR-containing_regulator"/>
</dbReference>
<dbReference type="PANTHER" id="PTHR24111:SF0">
    <property type="entry name" value="LEUCINE-RICH REPEAT-CONTAINING PROTEIN"/>
    <property type="match status" value="1"/>
</dbReference>
<evidence type="ECO:0000256" key="1">
    <source>
        <dbReference type="ARBA" id="ARBA00022737"/>
    </source>
</evidence>
<dbReference type="Proteomes" id="UP000663868">
    <property type="component" value="Unassembled WGS sequence"/>
</dbReference>
<dbReference type="PROSITE" id="PS51450">
    <property type="entry name" value="LRR"/>
    <property type="match status" value="1"/>
</dbReference>
<dbReference type="InterPro" id="IPR032675">
    <property type="entry name" value="LRR_dom_sf"/>
</dbReference>
<accession>A0A818HFC2</accession>
<comment type="caution">
    <text evidence="3">The sequence shown here is derived from an EMBL/GenBank/DDBJ whole genome shotgun (WGS) entry which is preliminary data.</text>
</comment>
<gene>
    <name evidence="3" type="ORF">KXQ929_LOCUS430</name>
</gene>
<dbReference type="SMART" id="SM00368">
    <property type="entry name" value="LRR_RI"/>
    <property type="match status" value="6"/>
</dbReference>
<dbReference type="AlphaFoldDB" id="A0A818HFC2"/>
<dbReference type="PANTHER" id="PTHR24111">
    <property type="entry name" value="LEUCINE-RICH REPEAT-CONTAINING PROTEIN 34"/>
    <property type="match status" value="1"/>
</dbReference>
<sequence>MSDEIENDTIIINEEKSLENISQQKRRVHFPTDESQLRMISIAPEPLANQPLSSLGVIIQRYRAACQRLQIRPLNCLLEQLNTIDDKRKSFFDRLDCLKVVNERLDLKHLDAIEEILSRCRFYLLDFDSSFTDDTTLTQFFDIIEYYESCTHLNLSNNRSINFQGYQALTRYLRKTRYLERLDMNYIRFDDTSMLGFGRSIRMSSTLYELHMESCQLSGKILQKFIQNIRSCSCLRELYLCDNRLQVQDSVLINELIRSCGQFLHLLDLRSNSLQDNGMSHIASQLSQYDEHHTHQNSIYKISFQSNQLTHQGIGFLAKALLHNRTIRSLNLSHNQITNEGLFLLRDALLTNRTINELILRNCRLTDQAAIALAEFIAESSVIQSIDLRENNIQASGICGMAIAMKNNKSLLKLEFDPINSTLNSQLNNNIDRTITTHTNSLLSLSNLRKMTVGFGGFTSNSSNNSNEGNINNTRELLEQKAKWMNDIECICQRNLLLYEDQLRRQEEELKIDNNDKAIVNGNDQEEQSTITTNGIILEENLTNVIPSENDLPLESTTETDDSIIITQNNSEDTSVATNENPQSTDIPMNDMNTVEQSIVTNQDNEQSLDNLVNNNDNLIEQSIDTSTNEDKNQDEQITTNNDEILSNGDNQEELQTSIIEPTLSNSPSLSDLTEDNFTNDNDQKLQIHHSDSLYLLRKKANNDDSNTSDDESQISSIIETQQPITDGV</sequence>
<evidence type="ECO:0000256" key="2">
    <source>
        <dbReference type="SAM" id="MobiDB-lite"/>
    </source>
</evidence>
<organism evidence="3 4">
    <name type="scientific">Adineta steineri</name>
    <dbReference type="NCBI Taxonomy" id="433720"/>
    <lineage>
        <taxon>Eukaryota</taxon>
        <taxon>Metazoa</taxon>
        <taxon>Spiralia</taxon>
        <taxon>Gnathifera</taxon>
        <taxon>Rotifera</taxon>
        <taxon>Eurotatoria</taxon>
        <taxon>Bdelloidea</taxon>
        <taxon>Adinetida</taxon>
        <taxon>Adinetidae</taxon>
        <taxon>Adineta</taxon>
    </lineage>
</organism>
<reference evidence="3" key="1">
    <citation type="submission" date="2021-02" db="EMBL/GenBank/DDBJ databases">
        <authorList>
            <person name="Nowell W R."/>
        </authorList>
    </citation>
    <scope>NUCLEOTIDE SEQUENCE</scope>
</reference>
<dbReference type="EMBL" id="CAJOBB010000009">
    <property type="protein sequence ID" value="CAF3507743.1"/>
    <property type="molecule type" value="Genomic_DNA"/>
</dbReference>
<feature type="region of interest" description="Disordered" evidence="2">
    <location>
        <begin position="625"/>
        <end position="648"/>
    </location>
</feature>
<proteinExistence type="predicted"/>
<protein>
    <submittedName>
        <fullName evidence="3">Uncharacterized protein</fullName>
    </submittedName>
</protein>
<evidence type="ECO:0000313" key="4">
    <source>
        <dbReference type="Proteomes" id="UP000663868"/>
    </source>
</evidence>
<dbReference type="InterPro" id="IPR001611">
    <property type="entry name" value="Leu-rich_rpt"/>
</dbReference>
<feature type="compositionally biased region" description="Polar residues" evidence="2">
    <location>
        <begin position="636"/>
        <end position="648"/>
    </location>
</feature>
<dbReference type="Gene3D" id="3.80.10.10">
    <property type="entry name" value="Ribonuclease Inhibitor"/>
    <property type="match status" value="2"/>
</dbReference>
<feature type="compositionally biased region" description="Low complexity" evidence="2">
    <location>
        <begin position="714"/>
        <end position="723"/>
    </location>
</feature>
<keyword evidence="1" id="KW-0677">Repeat</keyword>
<name>A0A818HFC2_9BILA</name>